<comment type="caution">
    <text evidence="1">The sequence shown here is derived from an EMBL/GenBank/DDBJ whole genome shotgun (WGS) entry which is preliminary data.</text>
</comment>
<evidence type="ECO:0000313" key="1">
    <source>
        <dbReference type="EMBL" id="TNN80296.1"/>
    </source>
</evidence>
<name>A0A4Z2IR17_9TELE</name>
<sequence length="78" mass="8434">MKPCPFLMYRSRMEANCSVPAVSRISSTEGEESTSISFLRHFAVSPLAALLGFKPRTVASPPSSFVRAPVAPIQTAIH</sequence>
<dbReference type="AlphaFoldDB" id="A0A4Z2IR17"/>
<organism evidence="1 2">
    <name type="scientific">Liparis tanakae</name>
    <name type="common">Tanaka's snailfish</name>
    <dbReference type="NCBI Taxonomy" id="230148"/>
    <lineage>
        <taxon>Eukaryota</taxon>
        <taxon>Metazoa</taxon>
        <taxon>Chordata</taxon>
        <taxon>Craniata</taxon>
        <taxon>Vertebrata</taxon>
        <taxon>Euteleostomi</taxon>
        <taxon>Actinopterygii</taxon>
        <taxon>Neopterygii</taxon>
        <taxon>Teleostei</taxon>
        <taxon>Neoteleostei</taxon>
        <taxon>Acanthomorphata</taxon>
        <taxon>Eupercaria</taxon>
        <taxon>Perciformes</taxon>
        <taxon>Cottioidei</taxon>
        <taxon>Cottales</taxon>
        <taxon>Liparidae</taxon>
        <taxon>Liparis</taxon>
    </lineage>
</organism>
<accession>A0A4Z2IR17</accession>
<protein>
    <submittedName>
        <fullName evidence="1">Uncharacterized protein</fullName>
    </submittedName>
</protein>
<reference evidence="1 2" key="1">
    <citation type="submission" date="2019-03" db="EMBL/GenBank/DDBJ databases">
        <title>First draft genome of Liparis tanakae, snailfish: a comprehensive survey of snailfish specific genes.</title>
        <authorList>
            <person name="Kim W."/>
            <person name="Song I."/>
            <person name="Jeong J.-H."/>
            <person name="Kim D."/>
            <person name="Kim S."/>
            <person name="Ryu S."/>
            <person name="Song J.Y."/>
            <person name="Lee S.K."/>
        </authorList>
    </citation>
    <scope>NUCLEOTIDE SEQUENCE [LARGE SCALE GENOMIC DNA]</scope>
    <source>
        <tissue evidence="1">Muscle</tissue>
    </source>
</reference>
<gene>
    <name evidence="1" type="ORF">EYF80_009320</name>
</gene>
<evidence type="ECO:0000313" key="2">
    <source>
        <dbReference type="Proteomes" id="UP000314294"/>
    </source>
</evidence>
<keyword evidence="2" id="KW-1185">Reference proteome</keyword>
<dbReference type="OrthoDB" id="10571351at2759"/>
<dbReference type="Proteomes" id="UP000314294">
    <property type="component" value="Unassembled WGS sequence"/>
</dbReference>
<dbReference type="EMBL" id="SRLO01000055">
    <property type="protein sequence ID" value="TNN80296.1"/>
    <property type="molecule type" value="Genomic_DNA"/>
</dbReference>
<proteinExistence type="predicted"/>